<dbReference type="PANTHER" id="PTHR34362">
    <property type="entry name" value="WPP DOMAIN-CONTAINING PROTEIN 1-RELATED"/>
    <property type="match status" value="1"/>
</dbReference>
<dbReference type="GO" id="GO:0005737">
    <property type="term" value="C:cytoplasm"/>
    <property type="evidence" value="ECO:0007669"/>
    <property type="project" value="UniProtKB-SubCell"/>
</dbReference>
<dbReference type="GO" id="GO:0005634">
    <property type="term" value="C:nucleus"/>
    <property type="evidence" value="ECO:0007669"/>
    <property type="project" value="UniProtKB-SubCell"/>
</dbReference>
<dbReference type="STRING" id="4540.A0A3L6RPV2"/>
<comment type="subcellular location">
    <subcellularLocation>
        <location evidence="2">Cytoplasm</location>
    </subcellularLocation>
    <subcellularLocation>
        <location evidence="1">Nucleus</location>
    </subcellularLocation>
</comment>
<dbReference type="Pfam" id="PF13943">
    <property type="entry name" value="WPP"/>
    <property type="match status" value="1"/>
</dbReference>
<feature type="compositionally biased region" description="Low complexity" evidence="5">
    <location>
        <begin position="34"/>
        <end position="44"/>
    </location>
</feature>
<feature type="compositionally biased region" description="Basic residues" evidence="5">
    <location>
        <begin position="139"/>
        <end position="157"/>
    </location>
</feature>
<evidence type="ECO:0000259" key="6">
    <source>
        <dbReference type="Pfam" id="PF13943"/>
    </source>
</evidence>
<dbReference type="InterPro" id="IPR025265">
    <property type="entry name" value="WPP_dom"/>
</dbReference>
<evidence type="ECO:0000313" key="8">
    <source>
        <dbReference type="Proteomes" id="UP000275267"/>
    </source>
</evidence>
<organism evidence="7 8">
    <name type="scientific">Panicum miliaceum</name>
    <name type="common">Proso millet</name>
    <name type="synonym">Broomcorn millet</name>
    <dbReference type="NCBI Taxonomy" id="4540"/>
    <lineage>
        <taxon>Eukaryota</taxon>
        <taxon>Viridiplantae</taxon>
        <taxon>Streptophyta</taxon>
        <taxon>Embryophyta</taxon>
        <taxon>Tracheophyta</taxon>
        <taxon>Spermatophyta</taxon>
        <taxon>Magnoliopsida</taxon>
        <taxon>Liliopsida</taxon>
        <taxon>Poales</taxon>
        <taxon>Poaceae</taxon>
        <taxon>PACMAD clade</taxon>
        <taxon>Panicoideae</taxon>
        <taxon>Panicodae</taxon>
        <taxon>Paniceae</taxon>
        <taxon>Panicinae</taxon>
        <taxon>Panicum</taxon>
        <taxon>Panicum sect. Panicum</taxon>
    </lineage>
</organism>
<feature type="domain" description="WPP" evidence="6">
    <location>
        <begin position="56"/>
        <end position="136"/>
    </location>
</feature>
<dbReference type="EMBL" id="PQIB02000007">
    <property type="protein sequence ID" value="RLN07410.1"/>
    <property type="molecule type" value="Genomic_DNA"/>
</dbReference>
<gene>
    <name evidence="7" type="ORF">C2845_PM11G27430</name>
</gene>
<feature type="region of interest" description="Disordered" evidence="5">
    <location>
        <begin position="21"/>
        <end position="44"/>
    </location>
</feature>
<keyword evidence="4" id="KW-0539">Nucleus</keyword>
<dbReference type="AlphaFoldDB" id="A0A3L6RPV2"/>
<dbReference type="OrthoDB" id="1927559at2759"/>
<dbReference type="PANTHER" id="PTHR34362:SF1">
    <property type="entry name" value="WPP DOMAIN-CONTAINING PROTEIN 1-RELATED"/>
    <property type="match status" value="1"/>
</dbReference>
<dbReference type="InterPro" id="IPR044692">
    <property type="entry name" value="WPP1/2/3"/>
</dbReference>
<dbReference type="InterPro" id="IPR038214">
    <property type="entry name" value="WPP_sf"/>
</dbReference>
<keyword evidence="8" id="KW-1185">Reference proteome</keyword>
<name>A0A3L6RPV2_PANMI</name>
<sequence>MLSSFFVSLAFTTHNKLEDAPNAEAEGTQPAPPQGSADAAPPASGAKAAEAPLLLLSIWPPSKRMRDAIVRCLMQMLAAPNVLSQGYATVPELEAEAFAAAHEFTAGASPEGIQVLNACSKEVSCRLLELAKSRPPPRPTRRSQRNRRRPLRRPIVA</sequence>
<evidence type="ECO:0000256" key="2">
    <source>
        <dbReference type="ARBA" id="ARBA00004496"/>
    </source>
</evidence>
<feature type="region of interest" description="Disordered" evidence="5">
    <location>
        <begin position="132"/>
        <end position="157"/>
    </location>
</feature>
<evidence type="ECO:0000256" key="1">
    <source>
        <dbReference type="ARBA" id="ARBA00004123"/>
    </source>
</evidence>
<proteinExistence type="predicted"/>
<evidence type="ECO:0000313" key="7">
    <source>
        <dbReference type="EMBL" id="RLN07410.1"/>
    </source>
</evidence>
<evidence type="ECO:0000256" key="5">
    <source>
        <dbReference type="SAM" id="MobiDB-lite"/>
    </source>
</evidence>
<dbReference type="Proteomes" id="UP000275267">
    <property type="component" value="Unassembled WGS sequence"/>
</dbReference>
<protein>
    <recommendedName>
        <fullName evidence="6">WPP domain-containing protein</fullName>
    </recommendedName>
</protein>
<accession>A0A3L6RPV2</accession>
<keyword evidence="3" id="KW-0963">Cytoplasm</keyword>
<comment type="caution">
    <text evidence="7">The sequence shown here is derived from an EMBL/GenBank/DDBJ whole genome shotgun (WGS) entry which is preliminary data.</text>
</comment>
<reference evidence="8" key="1">
    <citation type="journal article" date="2019" name="Nat. Commun.">
        <title>The genome of broomcorn millet.</title>
        <authorList>
            <person name="Zou C."/>
            <person name="Miki D."/>
            <person name="Li D."/>
            <person name="Tang Q."/>
            <person name="Xiao L."/>
            <person name="Rajput S."/>
            <person name="Deng P."/>
            <person name="Jia W."/>
            <person name="Huang R."/>
            <person name="Zhang M."/>
            <person name="Sun Y."/>
            <person name="Hu J."/>
            <person name="Fu X."/>
            <person name="Schnable P.S."/>
            <person name="Li F."/>
            <person name="Zhang H."/>
            <person name="Feng B."/>
            <person name="Zhu X."/>
            <person name="Liu R."/>
            <person name="Schnable J.C."/>
            <person name="Zhu J.-K."/>
            <person name="Zhang H."/>
        </authorList>
    </citation>
    <scope>NUCLEOTIDE SEQUENCE [LARGE SCALE GENOMIC DNA]</scope>
</reference>
<dbReference type="Gene3D" id="1.10.246.200">
    <property type="entry name" value="WPP domain"/>
    <property type="match status" value="1"/>
</dbReference>
<dbReference type="GO" id="GO:0048527">
    <property type="term" value="P:lateral root development"/>
    <property type="evidence" value="ECO:0007669"/>
    <property type="project" value="InterPro"/>
</dbReference>
<evidence type="ECO:0000256" key="4">
    <source>
        <dbReference type="ARBA" id="ARBA00023242"/>
    </source>
</evidence>
<evidence type="ECO:0000256" key="3">
    <source>
        <dbReference type="ARBA" id="ARBA00022490"/>
    </source>
</evidence>
<dbReference type="GO" id="GO:0000278">
    <property type="term" value="P:mitotic cell cycle"/>
    <property type="evidence" value="ECO:0007669"/>
    <property type="project" value="InterPro"/>
</dbReference>